<dbReference type="PANTHER" id="PTHR39953:SF1">
    <property type="entry name" value="RE54151P"/>
    <property type="match status" value="1"/>
</dbReference>
<evidence type="ECO:0000259" key="1">
    <source>
        <dbReference type="Pfam" id="PF09588"/>
    </source>
</evidence>
<evidence type="ECO:0000313" key="3">
    <source>
        <dbReference type="RefSeq" id="XP_031764971.1"/>
    </source>
</evidence>
<dbReference type="GO" id="GO:0006281">
    <property type="term" value="P:DNA repair"/>
    <property type="evidence" value="ECO:0007669"/>
    <property type="project" value="UniProtKB-ARBA"/>
</dbReference>
<dbReference type="InterPro" id="IPR011335">
    <property type="entry name" value="Restrct_endonuc-II-like"/>
</dbReference>
<dbReference type="GeneID" id="116412937"/>
<dbReference type="Pfam" id="PF09588">
    <property type="entry name" value="YqaJ"/>
    <property type="match status" value="1"/>
</dbReference>
<accession>A0A6J3BYH6</accession>
<gene>
    <name evidence="3" type="primary">LOC116412937</name>
</gene>
<dbReference type="CDD" id="cd22343">
    <property type="entry name" value="PDDEXK_lambda_exonuclease-like"/>
    <property type="match status" value="1"/>
</dbReference>
<dbReference type="InterPro" id="IPR019080">
    <property type="entry name" value="YqaJ_viral_recombinase"/>
</dbReference>
<dbReference type="InParanoid" id="A0A6J3BYH6"/>
<dbReference type="OrthoDB" id="261614at2759"/>
<dbReference type="PANTHER" id="PTHR39953">
    <property type="entry name" value="RE54151P"/>
    <property type="match status" value="1"/>
</dbReference>
<name>A0A6J3BYH6_GALME</name>
<proteinExistence type="predicted"/>
<feature type="domain" description="YqaJ viral recombinase" evidence="1">
    <location>
        <begin position="247"/>
        <end position="374"/>
    </location>
</feature>
<dbReference type="SUPFAM" id="SSF52980">
    <property type="entry name" value="Restriction endonuclease-like"/>
    <property type="match status" value="1"/>
</dbReference>
<dbReference type="Proteomes" id="UP001652740">
    <property type="component" value="Unplaced"/>
</dbReference>
<sequence>MEQGFTKASSANLPRIDLIMLGTFLASNKDFCSAEFRNVKTSMSARASYGDDALSYVQVKREGNLCTIKAKICPEHKVHAKLYGVSLVVDEQEETVKSVECHDCVASQGGCKHAMAFLMWVHRRSEDPSCTSIECYWRKSKLSRVGSTLKYITAKELSKGSPSLPYDTEVFEKFVEERKRRRLTDCELMKYQKDYVFDRLLSLSMDNLVLKYKENCCDKFLDSVIFSDDDINNVEEETREQHKSKLWYELRYGRVTASRAYEFSRCKTSDGTLMAVIMGGKIPDTTAMKRGRILEDEVRKTVSANLEKKIRKCGLFLSKNYPMLAGSPDGICEKSIIEIKCPMSQKTVKVYVKNGKPTQKFYVQMQLQMLLTGHKKGYFCVADCNYSANKKIDMEIMYDEKYVSDFLKVIVPLWKDNVYPVLYKSVML</sequence>
<dbReference type="FunCoup" id="A0A6J3BYH6">
    <property type="interactions" value="6"/>
</dbReference>
<dbReference type="InterPro" id="IPR011604">
    <property type="entry name" value="PDDEXK-like_dom_sf"/>
</dbReference>
<dbReference type="Gene3D" id="3.90.320.10">
    <property type="match status" value="1"/>
</dbReference>
<organism evidence="2 3">
    <name type="scientific">Galleria mellonella</name>
    <name type="common">Greater wax moth</name>
    <dbReference type="NCBI Taxonomy" id="7137"/>
    <lineage>
        <taxon>Eukaryota</taxon>
        <taxon>Metazoa</taxon>
        <taxon>Ecdysozoa</taxon>
        <taxon>Arthropoda</taxon>
        <taxon>Hexapoda</taxon>
        <taxon>Insecta</taxon>
        <taxon>Pterygota</taxon>
        <taxon>Neoptera</taxon>
        <taxon>Endopterygota</taxon>
        <taxon>Lepidoptera</taxon>
        <taxon>Glossata</taxon>
        <taxon>Ditrysia</taxon>
        <taxon>Pyraloidea</taxon>
        <taxon>Pyralidae</taxon>
        <taxon>Galleriinae</taxon>
        <taxon>Galleria</taxon>
    </lineage>
</organism>
<dbReference type="AlphaFoldDB" id="A0A6J3BYH6"/>
<evidence type="ECO:0000313" key="2">
    <source>
        <dbReference type="Proteomes" id="UP001652740"/>
    </source>
</evidence>
<protein>
    <submittedName>
        <fullName evidence="3">Uncharacterized protein LOC116412937</fullName>
    </submittedName>
</protein>
<reference evidence="3" key="1">
    <citation type="submission" date="2025-08" db="UniProtKB">
        <authorList>
            <consortium name="RefSeq"/>
        </authorList>
    </citation>
    <scope>IDENTIFICATION</scope>
    <source>
        <tissue evidence="3">Whole larvae</tissue>
    </source>
</reference>
<dbReference type="KEGG" id="gmw:116412937"/>
<keyword evidence="2" id="KW-1185">Reference proteome</keyword>
<dbReference type="RefSeq" id="XP_031764971.1">
    <property type="nucleotide sequence ID" value="XM_031909111.2"/>
</dbReference>